<gene>
    <name evidence="7" type="ORF">WJX74_003653</name>
</gene>
<keyword evidence="4 5" id="KW-0408">Iron</keyword>
<dbReference type="Proteomes" id="UP001438707">
    <property type="component" value="Unassembled WGS sequence"/>
</dbReference>
<dbReference type="GO" id="GO:0004497">
    <property type="term" value="F:monooxygenase activity"/>
    <property type="evidence" value="ECO:0007669"/>
    <property type="project" value="InterPro"/>
</dbReference>
<dbReference type="SUPFAM" id="SSF47954">
    <property type="entry name" value="Cyclin-like"/>
    <property type="match status" value="1"/>
</dbReference>
<evidence type="ECO:0000313" key="8">
    <source>
        <dbReference type="Proteomes" id="UP001438707"/>
    </source>
</evidence>
<reference evidence="7 8" key="1">
    <citation type="journal article" date="2024" name="Nat. Commun.">
        <title>Phylogenomics reveals the evolutionary origins of lichenization in chlorophyte algae.</title>
        <authorList>
            <person name="Puginier C."/>
            <person name="Libourel C."/>
            <person name="Otte J."/>
            <person name="Skaloud P."/>
            <person name="Haon M."/>
            <person name="Grisel S."/>
            <person name="Petersen M."/>
            <person name="Berrin J.G."/>
            <person name="Delaux P.M."/>
            <person name="Dal Grande F."/>
            <person name="Keller J."/>
        </authorList>
    </citation>
    <scope>NUCLEOTIDE SEQUENCE [LARGE SCALE GENOMIC DNA]</scope>
    <source>
        <strain evidence="7 8">SAG 2145</strain>
    </source>
</reference>
<dbReference type="InterPro" id="IPR050529">
    <property type="entry name" value="CYP450_sterol_14alpha_dmase"/>
</dbReference>
<dbReference type="CDD" id="cd11042">
    <property type="entry name" value="CYP51-like"/>
    <property type="match status" value="1"/>
</dbReference>
<keyword evidence="3 5" id="KW-0479">Metal-binding</keyword>
<dbReference type="PANTHER" id="PTHR24304:SF2">
    <property type="entry name" value="24-HYDROXYCHOLESTEROL 7-ALPHA-HYDROXYLASE"/>
    <property type="match status" value="1"/>
</dbReference>
<protein>
    <submittedName>
        <fullName evidence="7">Uncharacterized protein</fullName>
    </submittedName>
</protein>
<evidence type="ECO:0000256" key="6">
    <source>
        <dbReference type="SAM" id="MobiDB-lite"/>
    </source>
</evidence>
<dbReference type="AlphaFoldDB" id="A0AAW1S3W5"/>
<name>A0AAW1S3W5_9CHLO</name>
<evidence type="ECO:0000256" key="4">
    <source>
        <dbReference type="ARBA" id="ARBA00023004"/>
    </source>
</evidence>
<dbReference type="InterPro" id="IPR036915">
    <property type="entry name" value="Cyclin-like_sf"/>
</dbReference>
<dbReference type="PRINTS" id="PR00465">
    <property type="entry name" value="EP450IV"/>
</dbReference>
<comment type="cofactor">
    <cofactor evidence="5">
        <name>heme</name>
        <dbReference type="ChEBI" id="CHEBI:30413"/>
    </cofactor>
</comment>
<dbReference type="SUPFAM" id="SSF48264">
    <property type="entry name" value="Cytochrome P450"/>
    <property type="match status" value="1"/>
</dbReference>
<evidence type="ECO:0000256" key="2">
    <source>
        <dbReference type="ARBA" id="ARBA00022617"/>
    </source>
</evidence>
<dbReference type="GO" id="GO:0005506">
    <property type="term" value="F:iron ion binding"/>
    <property type="evidence" value="ECO:0007669"/>
    <property type="project" value="InterPro"/>
</dbReference>
<evidence type="ECO:0000313" key="7">
    <source>
        <dbReference type="EMBL" id="KAK9840116.1"/>
    </source>
</evidence>
<feature type="region of interest" description="Disordered" evidence="6">
    <location>
        <begin position="1"/>
        <end position="20"/>
    </location>
</feature>
<dbReference type="PANTHER" id="PTHR24304">
    <property type="entry name" value="CYTOCHROME P450 FAMILY 7"/>
    <property type="match status" value="1"/>
</dbReference>
<dbReference type="EMBL" id="JALJOS010000004">
    <property type="protein sequence ID" value="KAK9840116.1"/>
    <property type="molecule type" value="Genomic_DNA"/>
</dbReference>
<proteinExistence type="inferred from homology"/>
<comment type="caution">
    <text evidence="7">The sequence shown here is derived from an EMBL/GenBank/DDBJ whole genome shotgun (WGS) entry which is preliminary data.</text>
</comment>
<sequence length="843" mass="93214">MSFSKGAWGKGTGGPSDKFGVAPEAERGLRAYGADLIHETGTLLGMCLQAVTTAQSIYQQTLSRTSLLELDARLAAMTASLLAYKMHETRPYLSRYVEPIVQAYTRILASRGEQLPISIPSFRQQLSAAELQVLQILGFHLGGAFTLQDTFSKVLYSKDFRECSCASPGISRQATSLIAAVMRTRLPAIHSLHTLAVGIVYVAGQVVGSPLPADLLPQLNVTEQEVALVAQELFLVQKLGRPRFIDLHAGRQATPPSTESCAGSWRGPSVDAALTSHTPFWMSTSYTAVSPSARPRQEAVKLDFGAEAPESPGFRKRPQGCSNYWQTTTQTKPKQTGCWLRASSASGQPSPESRVMATSDLLRTLPMTWVVGAVLTLAVLVSLIVRSQNAKLKRPPIFEGIPLVGGILKFLKGPMNLMRDGYSKHGEVFTVPVLHKRITFLLGPHVTNHFFKAPDDEMSQTEVYQFNVPTFGPGVVYDVDAKVRAEQFRFFAEALKISNMRGYIPQFVMEAEDFFGKWGGEGVLDLKDTLSELTVKTASRTLLGREIRESMFDQVSDLIHALDAGMMPISVFFPYLPIPAHNKRDRARKELASIFSKVIEGRRAAGRSEHDLLQHFMDCRYKVAYGGRATTDEEISGMLIASLFAGQHTSSITSAWTGYFMLADKGGSWRAAVEEQQRILAQYGPELSMEVLSDMPVLHACITEALRMFPPLIMLLRLAKTSFSVTNSKGQTFVIPKGHITAASPGFQHQIPSLFDQPHSFQPDRFQPPRDEDKKRPFTFIGFGGGRHGCLGTNFAYLQIKTIWSTILRNFDMQLVDPVPGPDYNSMVVGPLPCRIRFQRRRL</sequence>
<evidence type="ECO:0000256" key="3">
    <source>
        <dbReference type="ARBA" id="ARBA00022723"/>
    </source>
</evidence>
<feature type="binding site" description="axial binding residue" evidence="5">
    <location>
        <position position="790"/>
    </location>
    <ligand>
        <name>heme</name>
        <dbReference type="ChEBI" id="CHEBI:30413"/>
    </ligand>
    <ligandPart>
        <name>Fe</name>
        <dbReference type="ChEBI" id="CHEBI:18248"/>
    </ligandPart>
</feature>
<dbReference type="PRINTS" id="PR00385">
    <property type="entry name" value="P450"/>
</dbReference>
<dbReference type="InterPro" id="IPR036396">
    <property type="entry name" value="Cyt_P450_sf"/>
</dbReference>
<dbReference type="GO" id="GO:0020037">
    <property type="term" value="F:heme binding"/>
    <property type="evidence" value="ECO:0007669"/>
    <property type="project" value="InterPro"/>
</dbReference>
<evidence type="ECO:0000256" key="5">
    <source>
        <dbReference type="PIRSR" id="PIRSR602403-1"/>
    </source>
</evidence>
<dbReference type="PROSITE" id="PS00086">
    <property type="entry name" value="CYTOCHROME_P450"/>
    <property type="match status" value="1"/>
</dbReference>
<dbReference type="InterPro" id="IPR001128">
    <property type="entry name" value="Cyt_P450"/>
</dbReference>
<comment type="similarity">
    <text evidence="1">Belongs to the cytochrome P450 family.</text>
</comment>
<dbReference type="Gene3D" id="1.10.630.10">
    <property type="entry name" value="Cytochrome P450"/>
    <property type="match status" value="1"/>
</dbReference>
<dbReference type="GO" id="GO:0016705">
    <property type="term" value="F:oxidoreductase activity, acting on paired donors, with incorporation or reduction of molecular oxygen"/>
    <property type="evidence" value="ECO:0007669"/>
    <property type="project" value="InterPro"/>
</dbReference>
<evidence type="ECO:0000256" key="1">
    <source>
        <dbReference type="ARBA" id="ARBA00010617"/>
    </source>
</evidence>
<keyword evidence="8" id="KW-1185">Reference proteome</keyword>
<keyword evidence="2 5" id="KW-0349">Heme</keyword>
<dbReference type="InterPro" id="IPR002403">
    <property type="entry name" value="Cyt_P450_E_grp-IV"/>
</dbReference>
<dbReference type="Gene3D" id="1.10.472.10">
    <property type="entry name" value="Cyclin-like"/>
    <property type="match status" value="1"/>
</dbReference>
<dbReference type="InterPro" id="IPR017972">
    <property type="entry name" value="Cyt_P450_CS"/>
</dbReference>
<organism evidence="7 8">
    <name type="scientific">Apatococcus lobatus</name>
    <dbReference type="NCBI Taxonomy" id="904363"/>
    <lineage>
        <taxon>Eukaryota</taxon>
        <taxon>Viridiplantae</taxon>
        <taxon>Chlorophyta</taxon>
        <taxon>core chlorophytes</taxon>
        <taxon>Trebouxiophyceae</taxon>
        <taxon>Chlorellales</taxon>
        <taxon>Chlorellaceae</taxon>
        <taxon>Apatococcus</taxon>
    </lineage>
</organism>
<dbReference type="Pfam" id="PF00067">
    <property type="entry name" value="p450"/>
    <property type="match status" value="1"/>
</dbReference>
<accession>A0AAW1S3W5</accession>